<evidence type="ECO:0000256" key="2">
    <source>
        <dbReference type="SAM" id="MobiDB-lite"/>
    </source>
</evidence>
<organism evidence="3 4">
    <name type="scientific">Mycolicibacterium agri</name>
    <name type="common">Mycobacterium agri</name>
    <dbReference type="NCBI Taxonomy" id="36811"/>
    <lineage>
        <taxon>Bacteria</taxon>
        <taxon>Bacillati</taxon>
        <taxon>Actinomycetota</taxon>
        <taxon>Actinomycetes</taxon>
        <taxon>Mycobacteriales</taxon>
        <taxon>Mycobacteriaceae</taxon>
        <taxon>Mycolicibacterium</taxon>
    </lineage>
</organism>
<dbReference type="InterPro" id="IPR023606">
    <property type="entry name" value="CoA-Trfase_III_dom_1_sf"/>
</dbReference>
<protein>
    <submittedName>
        <fullName evidence="3">CoA transferase</fullName>
    </submittedName>
</protein>
<dbReference type="SUPFAM" id="SSF89796">
    <property type="entry name" value="CoA-transferase family III (CaiB/BaiF)"/>
    <property type="match status" value="1"/>
</dbReference>
<evidence type="ECO:0000256" key="1">
    <source>
        <dbReference type="ARBA" id="ARBA00022679"/>
    </source>
</evidence>
<dbReference type="Pfam" id="PF02515">
    <property type="entry name" value="CoA_transf_3"/>
    <property type="match status" value="1"/>
</dbReference>
<gene>
    <name evidence="3" type="ORF">MAGR_60020</name>
</gene>
<dbReference type="PANTHER" id="PTHR48207">
    <property type="entry name" value="SUCCINATE--HYDROXYMETHYLGLUTARATE COA-TRANSFERASE"/>
    <property type="match status" value="1"/>
</dbReference>
<evidence type="ECO:0000313" key="3">
    <source>
        <dbReference type="EMBL" id="GFG54561.1"/>
    </source>
</evidence>
<feature type="region of interest" description="Disordered" evidence="2">
    <location>
        <begin position="387"/>
        <end position="424"/>
    </location>
</feature>
<dbReference type="EMBL" id="BLKS01000001">
    <property type="protein sequence ID" value="GFG54561.1"/>
    <property type="molecule type" value="Genomic_DNA"/>
</dbReference>
<comment type="caution">
    <text evidence="3">The sequence shown here is derived from an EMBL/GenBank/DDBJ whole genome shotgun (WGS) entry which is preliminary data.</text>
</comment>
<dbReference type="InterPro" id="IPR044855">
    <property type="entry name" value="CoA-Trfase_III_dom3_sf"/>
</dbReference>
<reference evidence="3 4" key="1">
    <citation type="journal article" date="2019" name="Emerg. Microbes Infect.">
        <title>Comprehensive subspecies identification of 175 nontuberculous mycobacteria species based on 7547 genomic profiles.</title>
        <authorList>
            <person name="Matsumoto Y."/>
            <person name="Kinjo T."/>
            <person name="Motooka D."/>
            <person name="Nabeya D."/>
            <person name="Jung N."/>
            <person name="Uechi K."/>
            <person name="Horii T."/>
            <person name="Iida T."/>
            <person name="Fujita J."/>
            <person name="Nakamura S."/>
        </authorList>
    </citation>
    <scope>NUCLEOTIDE SEQUENCE [LARGE SCALE GENOMIC DNA]</scope>
    <source>
        <strain evidence="3 4">JCM 6377</strain>
    </source>
</reference>
<dbReference type="InterPro" id="IPR003673">
    <property type="entry name" value="CoA-Trfase_fam_III"/>
</dbReference>
<dbReference type="RefSeq" id="WP_234816029.1">
    <property type="nucleotide sequence ID" value="NZ_BLKS01000001.1"/>
</dbReference>
<dbReference type="Proteomes" id="UP000465302">
    <property type="component" value="Unassembled WGS sequence"/>
</dbReference>
<proteinExistence type="predicted"/>
<accession>A0A7I9WA36</accession>
<sequence>MLQSARVLDLTWVLGGPFGGQLLAQLGAEVIKVEPAGGDPAREIPPHYVGDLSSFFLSVNRGKKSVALDLKSEAGLTAFYDLVRQSDAVLYGFAPDVPRRLGIDYERLREINPAIVVGELIGIHDDAPYQRAPAYDLVVQALSGVMTITGAPDGEPARVGYQIADLAGGLYLALGVAGALYSAAKTGRGEKVQVSLLDAQLGLLTWQAQNYFISGDEPRALGSRSPNIAPSEAFRCRDGRYLAVSPTGTSYWRAFCCAIGSPELADDPRFADRYSRLTNVEQLAEILRPIFLTRDAADWAKHFFDLRIPAAQVLTVPEALDQESAQLRAMVELAEDPVSGERVRLLGNPVKYADAQELRYPPRHGADTADALADLCGYSAEHIDAVRADSTRSDSSADSTRADSGADSTRADSTADSTQREGTA</sequence>
<dbReference type="Gene3D" id="3.30.1540.10">
    <property type="entry name" value="formyl-coa transferase, domain 3"/>
    <property type="match status" value="1"/>
</dbReference>
<dbReference type="Gene3D" id="3.40.50.10540">
    <property type="entry name" value="Crotonobetainyl-coa:carnitine coa-transferase, domain 1"/>
    <property type="match status" value="1"/>
</dbReference>
<dbReference type="GO" id="GO:0008410">
    <property type="term" value="F:CoA-transferase activity"/>
    <property type="evidence" value="ECO:0007669"/>
    <property type="project" value="TreeGrafter"/>
</dbReference>
<feature type="compositionally biased region" description="Low complexity" evidence="2">
    <location>
        <begin position="393"/>
        <end position="408"/>
    </location>
</feature>
<keyword evidence="1 3" id="KW-0808">Transferase</keyword>
<feature type="compositionally biased region" description="Polar residues" evidence="2">
    <location>
        <begin position="411"/>
        <end position="424"/>
    </location>
</feature>
<evidence type="ECO:0000313" key="4">
    <source>
        <dbReference type="Proteomes" id="UP000465302"/>
    </source>
</evidence>
<dbReference type="InterPro" id="IPR050483">
    <property type="entry name" value="CoA-transferase_III_domain"/>
</dbReference>
<dbReference type="AlphaFoldDB" id="A0A7I9WA36"/>
<dbReference type="PANTHER" id="PTHR48207:SF3">
    <property type="entry name" value="SUCCINATE--HYDROXYMETHYLGLUTARATE COA-TRANSFERASE"/>
    <property type="match status" value="1"/>
</dbReference>
<name>A0A7I9WA36_MYCAG</name>